<geneLocation type="plasmid" evidence="1 2">
    <name>pAmyja1</name>
</geneLocation>
<dbReference type="Proteomes" id="UP000028492">
    <property type="component" value="Plasmid pAmyja1"/>
</dbReference>
<organism evidence="1 2">
    <name type="scientific">Amycolatopsis japonica</name>
    <dbReference type="NCBI Taxonomy" id="208439"/>
    <lineage>
        <taxon>Bacteria</taxon>
        <taxon>Bacillati</taxon>
        <taxon>Actinomycetota</taxon>
        <taxon>Actinomycetes</taxon>
        <taxon>Pseudonocardiales</taxon>
        <taxon>Pseudonocardiaceae</taxon>
        <taxon>Amycolatopsis</taxon>
        <taxon>Amycolatopsis japonica group</taxon>
    </lineage>
</organism>
<protein>
    <submittedName>
        <fullName evidence="1">Uncharacterized protein</fullName>
    </submittedName>
</protein>
<dbReference type="KEGG" id="aja:AJAP_42730"/>
<sequence length="59" mass="6519">MKGSSAQEGDERTDSASANIRRDMADAKMFGRWVDAAIQHEVTQRGIEGAERHANGSEW</sequence>
<dbReference type="HOGENOM" id="CLU_2950029_0_0_11"/>
<reference evidence="1 2" key="1">
    <citation type="journal article" date="2014" name="J. Biotechnol.">
        <title>Complete genome sequence of the actinobacterium Amycolatopsis japonica MG417-CF17(T) (=DSM 44213T) producing (S,S)-N,N'-ethylenediaminedisuccinic acid.</title>
        <authorList>
            <person name="Stegmann E."/>
            <person name="Albersmeier A."/>
            <person name="Spohn M."/>
            <person name="Gert H."/>
            <person name="Weber T."/>
            <person name="Wohlleben W."/>
            <person name="Kalinowski J."/>
            <person name="Ruckert C."/>
        </authorList>
    </citation>
    <scope>NUCLEOTIDE SEQUENCE [LARGE SCALE GENOMIC DNA]</scope>
    <source>
        <strain evidence="2">MG417-CF17 (DSM 44213)</strain>
        <plasmid evidence="1">pAmyja1</plasmid>
    </source>
</reference>
<keyword evidence="2" id="KW-1185">Reference proteome</keyword>
<name>A0A075V765_9PSEU</name>
<evidence type="ECO:0000313" key="2">
    <source>
        <dbReference type="Proteomes" id="UP000028492"/>
    </source>
</evidence>
<keyword evidence="1" id="KW-0614">Plasmid</keyword>
<dbReference type="EMBL" id="CP008954">
    <property type="protein sequence ID" value="AIG81313.1"/>
    <property type="molecule type" value="Genomic_DNA"/>
</dbReference>
<dbReference type="RefSeq" id="WP_040133690.1">
    <property type="nucleotide sequence ID" value="NZ_CP008954.1"/>
</dbReference>
<accession>A0A075V765</accession>
<gene>
    <name evidence="1" type="ORF">AJAP_42730</name>
</gene>
<proteinExistence type="predicted"/>
<dbReference type="AlphaFoldDB" id="A0A075V765"/>
<evidence type="ECO:0000313" key="1">
    <source>
        <dbReference type="EMBL" id="AIG81313.1"/>
    </source>
</evidence>